<name>A0AAD7RY56_9TELE</name>
<dbReference type="EMBL" id="JAINUG010000146">
    <property type="protein sequence ID" value="KAJ8392470.1"/>
    <property type="molecule type" value="Genomic_DNA"/>
</dbReference>
<gene>
    <name evidence="2" type="ORF">AAFF_G00075950</name>
</gene>
<evidence type="ECO:0000256" key="1">
    <source>
        <dbReference type="SAM" id="MobiDB-lite"/>
    </source>
</evidence>
<reference evidence="2" key="1">
    <citation type="journal article" date="2023" name="Science">
        <title>Genome structures resolve the early diversification of teleost fishes.</title>
        <authorList>
            <person name="Parey E."/>
            <person name="Louis A."/>
            <person name="Montfort J."/>
            <person name="Bouchez O."/>
            <person name="Roques C."/>
            <person name="Iampietro C."/>
            <person name="Lluch J."/>
            <person name="Castinel A."/>
            <person name="Donnadieu C."/>
            <person name="Desvignes T."/>
            <person name="Floi Bucao C."/>
            <person name="Jouanno E."/>
            <person name="Wen M."/>
            <person name="Mejri S."/>
            <person name="Dirks R."/>
            <person name="Jansen H."/>
            <person name="Henkel C."/>
            <person name="Chen W.J."/>
            <person name="Zahm M."/>
            <person name="Cabau C."/>
            <person name="Klopp C."/>
            <person name="Thompson A.W."/>
            <person name="Robinson-Rechavi M."/>
            <person name="Braasch I."/>
            <person name="Lecointre G."/>
            <person name="Bobe J."/>
            <person name="Postlethwait J.H."/>
            <person name="Berthelot C."/>
            <person name="Roest Crollius H."/>
            <person name="Guiguen Y."/>
        </authorList>
    </citation>
    <scope>NUCLEOTIDE SEQUENCE</scope>
    <source>
        <strain evidence="2">NC1722</strain>
    </source>
</reference>
<protein>
    <submittedName>
        <fullName evidence="2">Uncharacterized protein</fullName>
    </submittedName>
</protein>
<organism evidence="2 3">
    <name type="scientific">Aldrovandia affinis</name>
    <dbReference type="NCBI Taxonomy" id="143900"/>
    <lineage>
        <taxon>Eukaryota</taxon>
        <taxon>Metazoa</taxon>
        <taxon>Chordata</taxon>
        <taxon>Craniata</taxon>
        <taxon>Vertebrata</taxon>
        <taxon>Euteleostomi</taxon>
        <taxon>Actinopterygii</taxon>
        <taxon>Neopterygii</taxon>
        <taxon>Teleostei</taxon>
        <taxon>Notacanthiformes</taxon>
        <taxon>Halosauridae</taxon>
        <taxon>Aldrovandia</taxon>
    </lineage>
</organism>
<evidence type="ECO:0000313" key="3">
    <source>
        <dbReference type="Proteomes" id="UP001221898"/>
    </source>
</evidence>
<comment type="caution">
    <text evidence="2">The sequence shown here is derived from an EMBL/GenBank/DDBJ whole genome shotgun (WGS) entry which is preliminary data.</text>
</comment>
<feature type="compositionally biased region" description="Polar residues" evidence="1">
    <location>
        <begin position="109"/>
        <end position="118"/>
    </location>
</feature>
<accession>A0AAD7RY56</accession>
<sequence>MGTSARKRPPQGDFTVYSLVLWNSFVFRFTVIPHNLRTSNALTEELQLSENQGSGPGPWPTWLPPLCPIPATRFNPAPCEPGETGPPPSLPLSPAPPLKGGHFNAGAGRSSSYGGCQT</sequence>
<keyword evidence="3" id="KW-1185">Reference proteome</keyword>
<feature type="compositionally biased region" description="Pro residues" evidence="1">
    <location>
        <begin position="84"/>
        <end position="97"/>
    </location>
</feature>
<dbReference type="AlphaFoldDB" id="A0AAD7RY56"/>
<evidence type="ECO:0000313" key="2">
    <source>
        <dbReference type="EMBL" id="KAJ8392470.1"/>
    </source>
</evidence>
<dbReference type="Proteomes" id="UP001221898">
    <property type="component" value="Unassembled WGS sequence"/>
</dbReference>
<feature type="region of interest" description="Disordered" evidence="1">
    <location>
        <begin position="73"/>
        <end position="118"/>
    </location>
</feature>
<proteinExistence type="predicted"/>